<dbReference type="EMBL" id="JAZHRV010000001">
    <property type="protein sequence ID" value="MEH2557776.1"/>
    <property type="molecule type" value="Genomic_DNA"/>
</dbReference>
<dbReference type="Pfam" id="PF14534">
    <property type="entry name" value="DUF4440"/>
    <property type="match status" value="1"/>
</dbReference>
<dbReference type="RefSeq" id="WP_334484345.1">
    <property type="nucleotide sequence ID" value="NZ_JAZHRV010000001.1"/>
</dbReference>
<keyword evidence="3" id="KW-1185">Reference proteome</keyword>
<dbReference type="Proteomes" id="UP001364224">
    <property type="component" value="Unassembled WGS sequence"/>
</dbReference>
<evidence type="ECO:0000259" key="1">
    <source>
        <dbReference type="Pfam" id="PF14534"/>
    </source>
</evidence>
<gene>
    <name evidence="2" type="ORF">V1286_005305</name>
</gene>
<name>A0ABU8BGT3_9BRAD</name>
<evidence type="ECO:0000313" key="3">
    <source>
        <dbReference type="Proteomes" id="UP001364224"/>
    </source>
</evidence>
<accession>A0ABU8BGT3</accession>
<comment type="caution">
    <text evidence="2">The sequence shown here is derived from an EMBL/GenBank/DDBJ whole genome shotgun (WGS) entry which is preliminary data.</text>
</comment>
<evidence type="ECO:0000313" key="2">
    <source>
        <dbReference type="EMBL" id="MEH2557776.1"/>
    </source>
</evidence>
<feature type="domain" description="DUF4440" evidence="1">
    <location>
        <begin position="17"/>
        <end position="125"/>
    </location>
</feature>
<dbReference type="InterPro" id="IPR032710">
    <property type="entry name" value="NTF2-like_dom_sf"/>
</dbReference>
<reference evidence="2 3" key="1">
    <citation type="submission" date="2024-02" db="EMBL/GenBank/DDBJ databases">
        <title>Adaptive strategies in a cosmopolitan and abundant soil bacterium.</title>
        <authorList>
            <person name="Carini P."/>
        </authorList>
    </citation>
    <scope>NUCLEOTIDE SEQUENCE [LARGE SCALE GENOMIC DNA]</scope>
    <source>
        <strain evidence="2 3">AZCC 1608</strain>
    </source>
</reference>
<dbReference type="InterPro" id="IPR027843">
    <property type="entry name" value="DUF4440"/>
</dbReference>
<organism evidence="2 3">
    <name type="scientific">Bradyrhizobium algeriense</name>
    <dbReference type="NCBI Taxonomy" id="634784"/>
    <lineage>
        <taxon>Bacteria</taxon>
        <taxon>Pseudomonadati</taxon>
        <taxon>Pseudomonadota</taxon>
        <taxon>Alphaproteobacteria</taxon>
        <taxon>Hyphomicrobiales</taxon>
        <taxon>Nitrobacteraceae</taxon>
        <taxon>Bradyrhizobium</taxon>
    </lineage>
</organism>
<dbReference type="SUPFAM" id="SSF54427">
    <property type="entry name" value="NTF2-like"/>
    <property type="match status" value="1"/>
</dbReference>
<protein>
    <submittedName>
        <fullName evidence="2">Ketosteroid isomerase-like protein</fullName>
    </submittedName>
</protein>
<proteinExistence type="predicted"/>
<sequence>MQHALRNHQTAETINELRALNARFIHNFVTNDVASHDAILHPGFISILPTGQRWDRATYLKYWATAFDPEVVVYWDVRDELITVIGDVALVRSTNKCTRRRDGNEVTGMTTYTDTYLFENGAWKCIQAQITAVAPEHYPADDTIVSVYIKGKLQHRAAA</sequence>
<dbReference type="Gene3D" id="3.10.450.50">
    <property type="match status" value="1"/>
</dbReference>